<dbReference type="RefSeq" id="WP_000717713.1">
    <property type="nucleotide sequence ID" value="NZ_CP054135.1"/>
</dbReference>
<protein>
    <submittedName>
        <fullName evidence="2">HNH endonuclease</fullName>
    </submittedName>
</protein>
<evidence type="ECO:0000313" key="3">
    <source>
        <dbReference type="Proteomes" id="UP000510746"/>
    </source>
</evidence>
<dbReference type="CDD" id="cd00085">
    <property type="entry name" value="HNHc"/>
    <property type="match status" value="1"/>
</dbReference>
<gene>
    <name evidence="2" type="ORF">HRJ33_04995</name>
</gene>
<name>A0A7H9FDQ1_STROR</name>
<keyword evidence="2" id="KW-0255">Endonuclease</keyword>
<reference evidence="2 3" key="1">
    <citation type="submission" date="2020-05" db="EMBL/GenBank/DDBJ databases">
        <title>A novel sialic acid binding adhesin present in multiple species contributes to the pathogenesis of Infective endocarditis.</title>
        <authorList>
            <person name="Gaytan M.O."/>
            <person name="Singh A.K."/>
            <person name="Woodiga S.A."/>
            <person name="Patel S.A."/>
            <person name="Ann S.-S."/>
            <person name="Vera Ponce de Leon A."/>
            <person name="McGrath S."/>
            <person name="Miller A."/>
            <person name="Bush J."/>
            <person name="van der Linden M."/>
            <person name="Magrini V."/>
            <person name="Wilson R.K."/>
            <person name="Kitten T."/>
            <person name="King S.J."/>
        </authorList>
    </citation>
    <scope>NUCLEOTIDE SEQUENCE [LARGE SCALE GENOMIC DNA]</scope>
    <source>
        <strain evidence="2 3">ATCC 10557</strain>
    </source>
</reference>
<feature type="domain" description="HNH" evidence="1">
    <location>
        <begin position="103"/>
        <end position="148"/>
    </location>
</feature>
<evidence type="ECO:0000313" key="2">
    <source>
        <dbReference type="EMBL" id="QLL96545.1"/>
    </source>
</evidence>
<dbReference type="AlphaFoldDB" id="A0A7H9FDQ1"/>
<dbReference type="GO" id="GO:0004519">
    <property type="term" value="F:endonuclease activity"/>
    <property type="evidence" value="ECO:0007669"/>
    <property type="project" value="UniProtKB-KW"/>
</dbReference>
<keyword evidence="2" id="KW-0540">Nuclease</keyword>
<evidence type="ECO:0000259" key="1">
    <source>
        <dbReference type="Pfam" id="PF01844"/>
    </source>
</evidence>
<dbReference type="Proteomes" id="UP000510746">
    <property type="component" value="Chromosome"/>
</dbReference>
<accession>A0A7H9FDQ1</accession>
<dbReference type="EMBL" id="CP054135">
    <property type="protein sequence ID" value="QLL96545.1"/>
    <property type="molecule type" value="Genomic_DNA"/>
</dbReference>
<dbReference type="GO" id="GO:0008270">
    <property type="term" value="F:zinc ion binding"/>
    <property type="evidence" value="ECO:0007669"/>
    <property type="project" value="InterPro"/>
</dbReference>
<sequence length="317" mass="37325">MKKIDEPDFKVSDVCDTAITDSSNKEDQNIKDVFTQVDSAGWKAQLELYEGIYLDNRHQLYTMEEMDDAYGITVKQMEGIFNYCMKDSHGYKDRLYSLTPDRCPICDKRWGFNDKNLDHVLPKSKFPQFAITPCNLVTTCWTCNKRKRHGYGKDESTGVFNAYFHGVSLAKYIKCYIYASRGDIVVNVHLTSFDESEIQDENQYLRLKYWFERLYNLDQMYKINVGNNILKLIDEFARSDISERLISEEFLRKDFQTNYDEYNRFDFSDGLISDEFLIFIMYDSLANKSPNELISIIKEKILARRSEIDSAKFEDIF</sequence>
<keyword evidence="2" id="KW-0378">Hydrolase</keyword>
<dbReference type="InterPro" id="IPR003615">
    <property type="entry name" value="HNH_nuc"/>
</dbReference>
<proteinExistence type="predicted"/>
<dbReference type="Gene3D" id="1.10.30.50">
    <property type="match status" value="1"/>
</dbReference>
<dbReference type="GO" id="GO:0003676">
    <property type="term" value="F:nucleic acid binding"/>
    <property type="evidence" value="ECO:0007669"/>
    <property type="project" value="InterPro"/>
</dbReference>
<organism evidence="2 3">
    <name type="scientific">Streptococcus oralis subsp. oralis</name>
    <dbReference type="NCBI Taxonomy" id="1891914"/>
    <lineage>
        <taxon>Bacteria</taxon>
        <taxon>Bacillati</taxon>
        <taxon>Bacillota</taxon>
        <taxon>Bacilli</taxon>
        <taxon>Lactobacillales</taxon>
        <taxon>Streptococcaceae</taxon>
        <taxon>Streptococcus</taxon>
    </lineage>
</organism>
<dbReference type="Pfam" id="PF01844">
    <property type="entry name" value="HNH"/>
    <property type="match status" value="1"/>
</dbReference>
<dbReference type="InterPro" id="IPR002711">
    <property type="entry name" value="HNH"/>
</dbReference>